<dbReference type="InterPro" id="IPR033753">
    <property type="entry name" value="GCV_H/Fam206"/>
</dbReference>
<dbReference type="VEuPathDB" id="AmoebaDB:DICPUDRAFT_92440"/>
<dbReference type="Gene3D" id="2.40.50.100">
    <property type="match status" value="1"/>
</dbReference>
<dbReference type="InterPro" id="IPR002930">
    <property type="entry name" value="GCV_H"/>
</dbReference>
<dbReference type="eggNOG" id="KOG3373">
    <property type="taxonomic scope" value="Eukaryota"/>
</dbReference>
<organism evidence="2 3">
    <name type="scientific">Dictyostelium purpureum</name>
    <name type="common">Slime mold</name>
    <dbReference type="NCBI Taxonomy" id="5786"/>
    <lineage>
        <taxon>Eukaryota</taxon>
        <taxon>Amoebozoa</taxon>
        <taxon>Evosea</taxon>
        <taxon>Eumycetozoa</taxon>
        <taxon>Dictyostelia</taxon>
        <taxon>Dictyosteliales</taxon>
        <taxon>Dictyosteliaceae</taxon>
        <taxon>Dictyostelium</taxon>
    </lineage>
</organism>
<dbReference type="InParanoid" id="F0ZRW3"/>
<dbReference type="STRING" id="5786.F0ZRW3"/>
<evidence type="ECO:0000313" key="3">
    <source>
        <dbReference type="Proteomes" id="UP000001064"/>
    </source>
</evidence>
<dbReference type="Proteomes" id="UP000001064">
    <property type="component" value="Unassembled WGS sequence"/>
</dbReference>
<dbReference type="KEGG" id="dpp:DICPUDRAFT_92440"/>
<dbReference type="PANTHER" id="PTHR11715">
    <property type="entry name" value="GLYCINE CLEAVAGE SYSTEM H PROTEIN"/>
    <property type="match status" value="1"/>
</dbReference>
<reference evidence="3" key="1">
    <citation type="journal article" date="2011" name="Genome Biol.">
        <title>Comparative genomics of the social amoebae Dictyostelium discoideum and Dictyostelium purpureum.</title>
        <authorList>
            <consortium name="US DOE Joint Genome Institute (JGI-PGF)"/>
            <person name="Sucgang R."/>
            <person name="Kuo A."/>
            <person name="Tian X."/>
            <person name="Salerno W."/>
            <person name="Parikh A."/>
            <person name="Feasley C.L."/>
            <person name="Dalin E."/>
            <person name="Tu H."/>
            <person name="Huang E."/>
            <person name="Barry K."/>
            <person name="Lindquist E."/>
            <person name="Shapiro H."/>
            <person name="Bruce D."/>
            <person name="Schmutz J."/>
            <person name="Salamov A."/>
            <person name="Fey P."/>
            <person name="Gaudet P."/>
            <person name="Anjard C."/>
            <person name="Babu M.M."/>
            <person name="Basu S."/>
            <person name="Bushmanova Y."/>
            <person name="van der Wel H."/>
            <person name="Katoh-Kurasawa M."/>
            <person name="Dinh C."/>
            <person name="Coutinho P.M."/>
            <person name="Saito T."/>
            <person name="Elias M."/>
            <person name="Schaap P."/>
            <person name="Kay R.R."/>
            <person name="Henrissat B."/>
            <person name="Eichinger L."/>
            <person name="Rivero F."/>
            <person name="Putnam N.H."/>
            <person name="West C.M."/>
            <person name="Loomis W.F."/>
            <person name="Chisholm R.L."/>
            <person name="Shaulsky G."/>
            <person name="Strassmann J.E."/>
            <person name="Queller D.C."/>
            <person name="Kuspa A."/>
            <person name="Grigoriev I.V."/>
        </authorList>
    </citation>
    <scope>NUCLEOTIDE SEQUENCE [LARGE SCALE GENOMIC DNA]</scope>
    <source>
        <strain evidence="3">QSDP1</strain>
    </source>
</reference>
<dbReference type="CDD" id="cd06848">
    <property type="entry name" value="GCS_H"/>
    <property type="match status" value="1"/>
</dbReference>
<evidence type="ECO:0000259" key="1">
    <source>
        <dbReference type="PROSITE" id="PS50968"/>
    </source>
</evidence>
<sequence length="148" mass="17164">MYKYNFKTINLAIRSFSTGGKNRVYTSDHQWVEWSDKDNKATVGITDHGRKQLKGKINTVYTPRVGQNYKNDDLLYVVSSDQFMVKFMNPISGTVTKINEKVIEQPELVNNDCENTGWLAIIETKSNDKDNKKLLSKKEYDEMTKRTK</sequence>
<evidence type="ECO:0000313" key="2">
    <source>
        <dbReference type="EMBL" id="EGC33300.1"/>
    </source>
</evidence>
<dbReference type="PROSITE" id="PS50968">
    <property type="entry name" value="BIOTINYL_LIPOYL"/>
    <property type="match status" value="1"/>
</dbReference>
<dbReference type="EMBL" id="GL871148">
    <property type="protein sequence ID" value="EGC33300.1"/>
    <property type="molecule type" value="Genomic_DNA"/>
</dbReference>
<keyword evidence="3" id="KW-1185">Reference proteome</keyword>
<dbReference type="SUPFAM" id="SSF51230">
    <property type="entry name" value="Single hybrid motif"/>
    <property type="match status" value="1"/>
</dbReference>
<name>F0ZRW3_DICPU</name>
<proteinExistence type="predicted"/>
<dbReference type="OrthoDB" id="10264154at2759"/>
<protein>
    <recommendedName>
        <fullName evidence="1">Lipoyl-binding domain-containing protein</fullName>
    </recommendedName>
</protein>
<gene>
    <name evidence="2" type="ORF">DICPUDRAFT_92440</name>
</gene>
<dbReference type="GO" id="GO:0019464">
    <property type="term" value="P:glycine decarboxylation via glycine cleavage system"/>
    <property type="evidence" value="ECO:0000318"/>
    <property type="project" value="GO_Central"/>
</dbReference>
<dbReference type="GO" id="GO:0005960">
    <property type="term" value="C:glycine cleavage complex"/>
    <property type="evidence" value="ECO:0000318"/>
    <property type="project" value="GO_Central"/>
</dbReference>
<dbReference type="RefSeq" id="XP_003290156.1">
    <property type="nucleotide sequence ID" value="XM_003290108.1"/>
</dbReference>
<dbReference type="AlphaFoldDB" id="F0ZRW3"/>
<dbReference type="GO" id="GO:0005739">
    <property type="term" value="C:mitochondrion"/>
    <property type="evidence" value="ECO:0000318"/>
    <property type="project" value="GO_Central"/>
</dbReference>
<feature type="domain" description="Lipoyl-binding" evidence="1">
    <location>
        <begin position="40"/>
        <end position="123"/>
    </location>
</feature>
<dbReference type="GeneID" id="10504523"/>
<dbReference type="InterPro" id="IPR011053">
    <property type="entry name" value="Single_hybrid_motif"/>
</dbReference>
<accession>F0ZRW3</accession>
<dbReference type="InterPro" id="IPR000089">
    <property type="entry name" value="Biotin_lipoyl"/>
</dbReference>
<dbReference type="PANTHER" id="PTHR11715:SF3">
    <property type="entry name" value="GLYCINE CLEAVAGE SYSTEM H PROTEIN-RELATED"/>
    <property type="match status" value="1"/>
</dbReference>
<dbReference type="Pfam" id="PF01597">
    <property type="entry name" value="GCV_H"/>
    <property type="match status" value="1"/>
</dbReference>